<feature type="compositionally biased region" description="Low complexity" evidence="1">
    <location>
        <begin position="688"/>
        <end position="709"/>
    </location>
</feature>
<evidence type="ECO:0000256" key="1">
    <source>
        <dbReference type="SAM" id="MobiDB-lite"/>
    </source>
</evidence>
<keyword evidence="3" id="KW-1185">Reference proteome</keyword>
<comment type="caution">
    <text evidence="2">The sequence shown here is derived from an EMBL/GenBank/DDBJ whole genome shotgun (WGS) entry which is preliminary data.</text>
</comment>
<reference evidence="2" key="2">
    <citation type="submission" date="2023-06" db="EMBL/GenBank/DDBJ databases">
        <authorList>
            <consortium name="Lawrence Berkeley National Laboratory"/>
            <person name="Mondo S.J."/>
            <person name="Hensen N."/>
            <person name="Bonometti L."/>
            <person name="Westerberg I."/>
            <person name="Brannstrom I.O."/>
            <person name="Guillou S."/>
            <person name="Cros-Aarteil S."/>
            <person name="Calhoun S."/>
            <person name="Haridas S."/>
            <person name="Kuo A."/>
            <person name="Pangilinan J."/>
            <person name="Riley R."/>
            <person name="Labutti K."/>
            <person name="Andreopoulos B."/>
            <person name="Lipzen A."/>
            <person name="Chen C."/>
            <person name="Yanf M."/>
            <person name="Daum C."/>
            <person name="Ng V."/>
            <person name="Clum A."/>
            <person name="Steindorff A."/>
            <person name="Ohm R."/>
            <person name="Martin F."/>
            <person name="Silar P."/>
            <person name="Natvig D."/>
            <person name="Lalanne C."/>
            <person name="Gautier V."/>
            <person name="Ament-Velasquez S.L."/>
            <person name="Kruys A."/>
            <person name="Hutchinson M.I."/>
            <person name="Powell A.J."/>
            <person name="Barry K."/>
            <person name="Miller A.N."/>
            <person name="Grigoriev I.V."/>
            <person name="Debuchy R."/>
            <person name="Gladieux P."/>
            <person name="Thoren M.H."/>
            <person name="Johannesson H."/>
        </authorList>
    </citation>
    <scope>NUCLEOTIDE SEQUENCE</scope>
    <source>
        <strain evidence="2">CBS 333.67</strain>
    </source>
</reference>
<sequence length="835" mass="90198">MGRILWIHMASEAARSVRHCKGIRATPICADHIEGITPLSLIVFSSDQPPMSSAPPACSFDDEVDAGESIMEGNLPELLAQDLEASGAIFTSRDMTAGCPGTGLAAPGLDASPSFERLRLSYRTSYRHCPQQEVSMNLLHLESLVMDEAASCFEHHDDGQQRGVKERSPDSSSVTSIAMDPLFIRTRQPSVTTAATSLSGRCSLFSSHNPLTPNCSQRSARSSSRRRSSPGTWYEADPESPRGGLSSVSTARTSISDSYALASHLGDNPIMSTSPKSTADWVEMPTMTALNSPGSRSGHTSQSRTPASQLHLEKPRIVTIPPASMSRKNAVSAKESRYGAEPNPMTSETQGTAAVPAVIERQRHGNRFLDLQSELSMPLIAMANGRTIIDASGPPSTGLARHPVEPDRSVIFDDSETGAETHGEVLTEARKLTFASFRRWVNSGAEAPTSPQNLKPQPPNAPSPGIPLPPEVIESLRVSIACFPETMLLTSSLSIETIRAYSKRLKHRTTDLERHFGSTHKGSIYPSSSRSDGPNKRWNVTWLGTGRSSNSSQYHQPPPPGSWSQQQHAYPLSQSHQPPIAGGDSTLSLGPIWAPIRNVFTSASDYMCDALYAHLLAHNYITSLLPPARPVSPPPTPPRRPSTGTGMGHPQRRHESADANESRNLKIPQKAASLLGMDDPVSTRAAYHQQQQQQHQQNQRSKGGRGLLSRRFGSNRAAQDIFSLSSRPGTRSGVGGCMKGQEGTASVAVMREIQAGLGRCIALLVATMNKETTGGGLRGAFDEDENEDEDHNGLVLVARDGDAEKWDGGEVDERVQPVLMRALYEVVRCAEAVSF</sequence>
<feature type="compositionally biased region" description="Polar residues" evidence="1">
    <location>
        <begin position="546"/>
        <end position="555"/>
    </location>
</feature>
<feature type="region of interest" description="Disordered" evidence="1">
    <location>
        <begin position="288"/>
        <end position="314"/>
    </location>
</feature>
<reference evidence="2" key="1">
    <citation type="journal article" date="2023" name="Mol. Phylogenet. Evol.">
        <title>Genome-scale phylogeny and comparative genomics of the fungal order Sordariales.</title>
        <authorList>
            <person name="Hensen N."/>
            <person name="Bonometti L."/>
            <person name="Westerberg I."/>
            <person name="Brannstrom I.O."/>
            <person name="Guillou S."/>
            <person name="Cros-Aarteil S."/>
            <person name="Calhoun S."/>
            <person name="Haridas S."/>
            <person name="Kuo A."/>
            <person name="Mondo S."/>
            <person name="Pangilinan J."/>
            <person name="Riley R."/>
            <person name="LaButti K."/>
            <person name="Andreopoulos B."/>
            <person name="Lipzen A."/>
            <person name="Chen C."/>
            <person name="Yan M."/>
            <person name="Daum C."/>
            <person name="Ng V."/>
            <person name="Clum A."/>
            <person name="Steindorff A."/>
            <person name="Ohm R.A."/>
            <person name="Martin F."/>
            <person name="Silar P."/>
            <person name="Natvig D.O."/>
            <person name="Lalanne C."/>
            <person name="Gautier V."/>
            <person name="Ament-Velasquez S.L."/>
            <person name="Kruys A."/>
            <person name="Hutchinson M.I."/>
            <person name="Powell A.J."/>
            <person name="Barry K."/>
            <person name="Miller A.N."/>
            <person name="Grigoriev I.V."/>
            <person name="Debuchy R."/>
            <person name="Gladieux P."/>
            <person name="Hiltunen Thoren M."/>
            <person name="Johannesson H."/>
        </authorList>
    </citation>
    <scope>NUCLEOTIDE SEQUENCE</scope>
    <source>
        <strain evidence="2">CBS 333.67</strain>
    </source>
</reference>
<feature type="compositionally biased region" description="Basic and acidic residues" evidence="1">
    <location>
        <begin position="653"/>
        <end position="664"/>
    </location>
</feature>
<feature type="region of interest" description="Disordered" evidence="1">
    <location>
        <begin position="445"/>
        <end position="467"/>
    </location>
</feature>
<feature type="compositionally biased region" description="Pro residues" evidence="1">
    <location>
        <begin position="627"/>
        <end position="640"/>
    </location>
</feature>
<dbReference type="GeneID" id="87889478"/>
<feature type="compositionally biased region" description="Basic and acidic residues" evidence="1">
    <location>
        <begin position="156"/>
        <end position="169"/>
    </location>
</feature>
<feature type="region of interest" description="Disordered" evidence="1">
    <location>
        <begin position="209"/>
        <end position="250"/>
    </location>
</feature>
<dbReference type="RefSeq" id="XP_062726718.1">
    <property type="nucleotide sequence ID" value="XM_062870649.1"/>
</dbReference>
<dbReference type="Proteomes" id="UP001273166">
    <property type="component" value="Unassembled WGS sequence"/>
</dbReference>
<evidence type="ECO:0000313" key="2">
    <source>
        <dbReference type="EMBL" id="KAK3310938.1"/>
    </source>
</evidence>
<proteinExistence type="predicted"/>
<feature type="region of interest" description="Disordered" evidence="1">
    <location>
        <begin position="683"/>
        <end position="709"/>
    </location>
</feature>
<evidence type="ECO:0000313" key="3">
    <source>
        <dbReference type="Proteomes" id="UP001273166"/>
    </source>
</evidence>
<dbReference type="AlphaFoldDB" id="A0AAJ0M6J4"/>
<name>A0AAJ0M6J4_9PEZI</name>
<feature type="compositionally biased region" description="Pro residues" evidence="1">
    <location>
        <begin position="456"/>
        <end position="467"/>
    </location>
</feature>
<feature type="region of interest" description="Disordered" evidence="1">
    <location>
        <begin position="517"/>
        <end position="583"/>
    </location>
</feature>
<feature type="compositionally biased region" description="Polar residues" evidence="1">
    <location>
        <begin position="288"/>
        <end position="308"/>
    </location>
</feature>
<gene>
    <name evidence="2" type="ORF">B0T15DRAFT_564700</name>
</gene>
<dbReference type="EMBL" id="JAUDZG010000001">
    <property type="protein sequence ID" value="KAK3310938.1"/>
    <property type="molecule type" value="Genomic_DNA"/>
</dbReference>
<organism evidence="2 3">
    <name type="scientific">Chaetomium strumarium</name>
    <dbReference type="NCBI Taxonomy" id="1170767"/>
    <lineage>
        <taxon>Eukaryota</taxon>
        <taxon>Fungi</taxon>
        <taxon>Dikarya</taxon>
        <taxon>Ascomycota</taxon>
        <taxon>Pezizomycotina</taxon>
        <taxon>Sordariomycetes</taxon>
        <taxon>Sordariomycetidae</taxon>
        <taxon>Sordariales</taxon>
        <taxon>Chaetomiaceae</taxon>
        <taxon>Chaetomium</taxon>
    </lineage>
</organism>
<feature type="region of interest" description="Disordered" evidence="1">
    <location>
        <begin position="156"/>
        <end position="179"/>
    </location>
</feature>
<protein>
    <submittedName>
        <fullName evidence="2">Uncharacterized protein</fullName>
    </submittedName>
</protein>
<feature type="region of interest" description="Disordered" evidence="1">
    <location>
        <begin position="626"/>
        <end position="665"/>
    </location>
</feature>
<accession>A0AAJ0M6J4</accession>